<evidence type="ECO:0000313" key="2">
    <source>
        <dbReference type="Proteomes" id="UP001255185"/>
    </source>
</evidence>
<evidence type="ECO:0000313" key="1">
    <source>
        <dbReference type="EMBL" id="MDR6968154.1"/>
    </source>
</evidence>
<protein>
    <submittedName>
        <fullName evidence="1">Uncharacterized protein</fullName>
    </submittedName>
</protein>
<proteinExistence type="predicted"/>
<accession>A0ABU1TQ94</accession>
<keyword evidence="2" id="KW-1185">Reference proteome</keyword>
<dbReference type="Proteomes" id="UP001255185">
    <property type="component" value="Unassembled WGS sequence"/>
</dbReference>
<organism evidence="1 2">
    <name type="scientific">Flavobacterium arsenatis</name>
    <dbReference type="NCBI Taxonomy" id="1484332"/>
    <lineage>
        <taxon>Bacteria</taxon>
        <taxon>Pseudomonadati</taxon>
        <taxon>Bacteroidota</taxon>
        <taxon>Flavobacteriia</taxon>
        <taxon>Flavobacteriales</taxon>
        <taxon>Flavobacteriaceae</taxon>
        <taxon>Flavobacterium</taxon>
    </lineage>
</organism>
<comment type="caution">
    <text evidence="1">The sequence shown here is derived from an EMBL/GenBank/DDBJ whole genome shotgun (WGS) entry which is preliminary data.</text>
</comment>
<dbReference type="RefSeq" id="WP_310026613.1">
    <property type="nucleotide sequence ID" value="NZ_JAVDVI010000008.1"/>
</dbReference>
<gene>
    <name evidence="1" type="ORF">J2X31_002169</name>
</gene>
<sequence length="169" mass="20327">MNKIEALWDKSDYNQDLDFINFRIDDFWLDEKLDELYPGNLYKGLIPTLDFCLDRQAEKEIVWKRIIPEENQIERCPILMCPDDCDFSCTLIVAEIQNYGTFIQWKKLGIDETKEWDAEMVGTKVNWFKDFPVLNFEKTEYLKMVETFKAEFEKQKIMENNENKTKNNH</sequence>
<reference evidence="1 2" key="1">
    <citation type="submission" date="2023-07" db="EMBL/GenBank/DDBJ databases">
        <title>Sorghum-associated microbial communities from plants grown in Nebraska, USA.</title>
        <authorList>
            <person name="Schachtman D."/>
        </authorList>
    </citation>
    <scope>NUCLEOTIDE SEQUENCE [LARGE SCALE GENOMIC DNA]</scope>
    <source>
        <strain evidence="1 2">3773</strain>
    </source>
</reference>
<name>A0ABU1TQ94_9FLAO</name>
<dbReference type="EMBL" id="JAVDVI010000008">
    <property type="protein sequence ID" value="MDR6968154.1"/>
    <property type="molecule type" value="Genomic_DNA"/>
</dbReference>